<feature type="region of interest" description="Disordered" evidence="1">
    <location>
        <begin position="1"/>
        <end position="65"/>
    </location>
</feature>
<evidence type="ECO:0000313" key="3">
    <source>
        <dbReference type="EMBL" id="KAK3335319.1"/>
    </source>
</evidence>
<reference evidence="3" key="2">
    <citation type="submission" date="2023-06" db="EMBL/GenBank/DDBJ databases">
        <authorList>
            <consortium name="Lawrence Berkeley National Laboratory"/>
            <person name="Haridas S."/>
            <person name="Hensen N."/>
            <person name="Bonometti L."/>
            <person name="Westerberg I."/>
            <person name="Brannstrom I.O."/>
            <person name="Guillou S."/>
            <person name="Cros-Aarteil S."/>
            <person name="Calhoun S."/>
            <person name="Kuo A."/>
            <person name="Mondo S."/>
            <person name="Pangilinan J."/>
            <person name="Riley R."/>
            <person name="Labutti K."/>
            <person name="Andreopoulos B."/>
            <person name="Lipzen A."/>
            <person name="Chen C."/>
            <person name="Yanf M."/>
            <person name="Daum C."/>
            <person name="Ng V."/>
            <person name="Clum A."/>
            <person name="Steindorff A."/>
            <person name="Ohm R."/>
            <person name="Martin F."/>
            <person name="Silar P."/>
            <person name="Natvig D."/>
            <person name="Lalanne C."/>
            <person name="Gautier V."/>
            <person name="Ament-Velasquez S.L."/>
            <person name="Kruys A."/>
            <person name="Hutchinson M.I."/>
            <person name="Powell A.J."/>
            <person name="Barry K."/>
            <person name="Miller A.N."/>
            <person name="Grigoriev I.V."/>
            <person name="Debuchy R."/>
            <person name="Gladieux P."/>
            <person name="Thoren M.H."/>
            <person name="Johannesson H."/>
        </authorList>
    </citation>
    <scope>NUCLEOTIDE SEQUENCE</scope>
    <source>
        <strain evidence="3">SMH4131-1</strain>
    </source>
</reference>
<sequence>MDKFLNKVLGSENDSERPQEGLYQGGGNMTHGGAYPAGGGFNYPEDEDLRGAAGHAASHGGSEDSSFFSGIVSQLASSKQQVGQGEIDEEAAIRHHKQYYTDAIPMTTTSNTPNAAQATSTGMGSAAAMQALKMFTSSSGSRSQNQSQSAFIGLAMAQASKLFDQQASAGRVASGTDKQSAVMKAGEMALQMYLKSQGGRTGGSGSGGGGIGGLMKMANAFM</sequence>
<dbReference type="PANTHER" id="PTHR39477:SF1">
    <property type="entry name" value="BETA-FLANKING PROTEIN"/>
    <property type="match status" value="1"/>
</dbReference>
<dbReference type="InterPro" id="IPR056138">
    <property type="entry name" value="DUF7721"/>
</dbReference>
<feature type="compositionally biased region" description="Gly residues" evidence="1">
    <location>
        <begin position="23"/>
        <end position="41"/>
    </location>
</feature>
<gene>
    <name evidence="3" type="ORF">B0T19DRAFT_395194</name>
</gene>
<feature type="domain" description="DUF7721" evidence="2">
    <location>
        <begin position="48"/>
        <end position="140"/>
    </location>
</feature>
<feature type="compositionally biased region" description="Low complexity" evidence="1">
    <location>
        <begin position="51"/>
        <end position="60"/>
    </location>
</feature>
<protein>
    <recommendedName>
        <fullName evidence="2">DUF7721 domain-containing protein</fullName>
    </recommendedName>
</protein>
<reference evidence="3" key="1">
    <citation type="journal article" date="2023" name="Mol. Phylogenet. Evol.">
        <title>Genome-scale phylogeny and comparative genomics of the fungal order Sordariales.</title>
        <authorList>
            <person name="Hensen N."/>
            <person name="Bonometti L."/>
            <person name="Westerberg I."/>
            <person name="Brannstrom I.O."/>
            <person name="Guillou S."/>
            <person name="Cros-Aarteil S."/>
            <person name="Calhoun S."/>
            <person name="Haridas S."/>
            <person name="Kuo A."/>
            <person name="Mondo S."/>
            <person name="Pangilinan J."/>
            <person name="Riley R."/>
            <person name="LaButti K."/>
            <person name="Andreopoulos B."/>
            <person name="Lipzen A."/>
            <person name="Chen C."/>
            <person name="Yan M."/>
            <person name="Daum C."/>
            <person name="Ng V."/>
            <person name="Clum A."/>
            <person name="Steindorff A."/>
            <person name="Ohm R.A."/>
            <person name="Martin F."/>
            <person name="Silar P."/>
            <person name="Natvig D.O."/>
            <person name="Lalanne C."/>
            <person name="Gautier V."/>
            <person name="Ament-Velasquez S.L."/>
            <person name="Kruys A."/>
            <person name="Hutchinson M.I."/>
            <person name="Powell A.J."/>
            <person name="Barry K."/>
            <person name="Miller A.N."/>
            <person name="Grigoriev I.V."/>
            <person name="Debuchy R."/>
            <person name="Gladieux P."/>
            <person name="Hiltunen Thoren M."/>
            <person name="Johannesson H."/>
        </authorList>
    </citation>
    <scope>NUCLEOTIDE SEQUENCE</scope>
    <source>
        <strain evidence="3">SMH4131-1</strain>
    </source>
</reference>
<dbReference type="Proteomes" id="UP001286456">
    <property type="component" value="Unassembled WGS sequence"/>
</dbReference>
<dbReference type="EMBL" id="JAUEPO010000001">
    <property type="protein sequence ID" value="KAK3335319.1"/>
    <property type="molecule type" value="Genomic_DNA"/>
</dbReference>
<dbReference type="AlphaFoldDB" id="A0AAE0J1Q6"/>
<proteinExistence type="predicted"/>
<dbReference type="Pfam" id="PF24845">
    <property type="entry name" value="DUF7721"/>
    <property type="match status" value="1"/>
</dbReference>
<name>A0AAE0J1Q6_9PEZI</name>
<keyword evidence="4" id="KW-1185">Reference proteome</keyword>
<dbReference type="PANTHER" id="PTHR39477">
    <property type="entry name" value="CHROMOSOME 8, WHOLE GENOME SHOTGUN SEQUENCE"/>
    <property type="match status" value="1"/>
</dbReference>
<accession>A0AAE0J1Q6</accession>
<organism evidence="3 4">
    <name type="scientific">Cercophora scortea</name>
    <dbReference type="NCBI Taxonomy" id="314031"/>
    <lineage>
        <taxon>Eukaryota</taxon>
        <taxon>Fungi</taxon>
        <taxon>Dikarya</taxon>
        <taxon>Ascomycota</taxon>
        <taxon>Pezizomycotina</taxon>
        <taxon>Sordariomycetes</taxon>
        <taxon>Sordariomycetidae</taxon>
        <taxon>Sordariales</taxon>
        <taxon>Lasiosphaeriaceae</taxon>
        <taxon>Cercophora</taxon>
    </lineage>
</organism>
<comment type="caution">
    <text evidence="3">The sequence shown here is derived from an EMBL/GenBank/DDBJ whole genome shotgun (WGS) entry which is preliminary data.</text>
</comment>
<evidence type="ECO:0000256" key="1">
    <source>
        <dbReference type="SAM" id="MobiDB-lite"/>
    </source>
</evidence>
<evidence type="ECO:0000313" key="4">
    <source>
        <dbReference type="Proteomes" id="UP001286456"/>
    </source>
</evidence>
<evidence type="ECO:0000259" key="2">
    <source>
        <dbReference type="Pfam" id="PF24845"/>
    </source>
</evidence>